<dbReference type="OrthoDB" id="6431001at2759"/>
<evidence type="ECO:0000313" key="3">
    <source>
        <dbReference type="Proteomes" id="UP000499080"/>
    </source>
</evidence>
<organism evidence="2 3">
    <name type="scientific">Araneus ventricosus</name>
    <name type="common">Orbweaver spider</name>
    <name type="synonym">Epeira ventricosa</name>
    <dbReference type="NCBI Taxonomy" id="182803"/>
    <lineage>
        <taxon>Eukaryota</taxon>
        <taxon>Metazoa</taxon>
        <taxon>Ecdysozoa</taxon>
        <taxon>Arthropoda</taxon>
        <taxon>Chelicerata</taxon>
        <taxon>Arachnida</taxon>
        <taxon>Araneae</taxon>
        <taxon>Araneomorphae</taxon>
        <taxon>Entelegynae</taxon>
        <taxon>Araneoidea</taxon>
        <taxon>Araneidae</taxon>
        <taxon>Araneus</taxon>
    </lineage>
</organism>
<protein>
    <submittedName>
        <fullName evidence="2">Uncharacterized protein</fullName>
    </submittedName>
</protein>
<evidence type="ECO:0000313" key="2">
    <source>
        <dbReference type="EMBL" id="GBO11345.1"/>
    </source>
</evidence>
<evidence type="ECO:0000256" key="1">
    <source>
        <dbReference type="SAM" id="MobiDB-lite"/>
    </source>
</evidence>
<proteinExistence type="predicted"/>
<dbReference type="EMBL" id="BGPR01036223">
    <property type="protein sequence ID" value="GBO11345.1"/>
    <property type="molecule type" value="Genomic_DNA"/>
</dbReference>
<keyword evidence="3" id="KW-1185">Reference proteome</keyword>
<reference evidence="2 3" key="1">
    <citation type="journal article" date="2019" name="Sci. Rep.">
        <title>Orb-weaving spider Araneus ventricosus genome elucidates the spidroin gene catalogue.</title>
        <authorList>
            <person name="Kono N."/>
            <person name="Nakamura H."/>
            <person name="Ohtoshi R."/>
            <person name="Moran D.A.P."/>
            <person name="Shinohara A."/>
            <person name="Yoshida Y."/>
            <person name="Fujiwara M."/>
            <person name="Mori M."/>
            <person name="Tomita M."/>
            <person name="Arakawa K."/>
        </authorList>
    </citation>
    <scope>NUCLEOTIDE SEQUENCE [LARGE SCALE GENOMIC DNA]</scope>
</reference>
<feature type="compositionally biased region" description="Polar residues" evidence="1">
    <location>
        <begin position="104"/>
        <end position="129"/>
    </location>
</feature>
<feature type="region of interest" description="Disordered" evidence="1">
    <location>
        <begin position="100"/>
        <end position="129"/>
    </location>
</feature>
<dbReference type="Proteomes" id="UP000499080">
    <property type="component" value="Unassembled WGS sequence"/>
</dbReference>
<dbReference type="AlphaFoldDB" id="A0A4Y2UE77"/>
<sequence>MNLLFPELKSRVQDRIRKVVFGFRDKKFDIGGWLAVRVYRAANLKWKFGKIMNRDGALHYTVDVQGNLVIRHVDQTRPVGDQVQDNDLIPNAHRRFSATDLRESNPNLQHVETAENSFLKSPNKDQSSS</sequence>
<gene>
    <name evidence="2" type="ORF">AVEN_215241_1</name>
</gene>
<accession>A0A4Y2UE77</accession>
<comment type="caution">
    <text evidence="2">The sequence shown here is derived from an EMBL/GenBank/DDBJ whole genome shotgun (WGS) entry which is preliminary data.</text>
</comment>
<name>A0A4Y2UE77_ARAVE</name>